<keyword evidence="1" id="KW-1133">Transmembrane helix</keyword>
<keyword evidence="1" id="KW-0472">Membrane</keyword>
<dbReference type="KEGG" id="mas:Mahau_1463"/>
<feature type="transmembrane region" description="Helical" evidence="1">
    <location>
        <begin position="12"/>
        <end position="35"/>
    </location>
</feature>
<reference evidence="3" key="1">
    <citation type="submission" date="2010-11" db="EMBL/GenBank/DDBJ databases">
        <title>The complete genome of Mahella australiensis DSM 15567.</title>
        <authorList>
            <consortium name="US DOE Joint Genome Institute (JGI-PGF)"/>
            <person name="Lucas S."/>
            <person name="Copeland A."/>
            <person name="Lapidus A."/>
            <person name="Bruce D."/>
            <person name="Goodwin L."/>
            <person name="Pitluck S."/>
            <person name="Kyrpides N."/>
            <person name="Mavromatis K."/>
            <person name="Pagani I."/>
            <person name="Ivanova N."/>
            <person name="Teshima H."/>
            <person name="Brettin T."/>
            <person name="Detter J.C."/>
            <person name="Han C."/>
            <person name="Tapia R."/>
            <person name="Land M."/>
            <person name="Hauser L."/>
            <person name="Markowitz V."/>
            <person name="Cheng J.-F."/>
            <person name="Hugenholtz P."/>
            <person name="Woyke T."/>
            <person name="Wu D."/>
            <person name="Spring S."/>
            <person name="Pukall R."/>
            <person name="Steenblock K."/>
            <person name="Schneider S."/>
            <person name="Klenk H.-P."/>
            <person name="Eisen J.A."/>
        </authorList>
    </citation>
    <scope>NUCLEOTIDE SEQUENCE [LARGE SCALE GENOMIC DNA]</scope>
    <source>
        <strain evidence="3">DSM 15567 / CIP 107919 / 50-1 BON</strain>
    </source>
</reference>
<dbReference type="GO" id="GO:0022857">
    <property type="term" value="F:transmembrane transporter activity"/>
    <property type="evidence" value="ECO:0007669"/>
    <property type="project" value="InterPro"/>
</dbReference>
<keyword evidence="1" id="KW-0812">Transmembrane</keyword>
<dbReference type="eggNOG" id="COG4684">
    <property type="taxonomic scope" value="Bacteria"/>
</dbReference>
<dbReference type="AlphaFoldDB" id="F3ZXY5"/>
<accession>F3ZXY5</accession>
<dbReference type="STRING" id="697281.Mahau_1463"/>
<evidence type="ECO:0000256" key="1">
    <source>
        <dbReference type="SAM" id="Phobius"/>
    </source>
</evidence>
<dbReference type="Gene3D" id="1.10.1760.20">
    <property type="match status" value="1"/>
</dbReference>
<feature type="transmembrane region" description="Helical" evidence="1">
    <location>
        <begin position="184"/>
        <end position="202"/>
    </location>
</feature>
<dbReference type="InterPro" id="IPR024529">
    <property type="entry name" value="ECF_trnsprt_substrate-spec"/>
</dbReference>
<evidence type="ECO:0008006" key="4">
    <source>
        <dbReference type="Google" id="ProtNLM"/>
    </source>
</evidence>
<sequence length="204" mass="21210">MFFMRIDTRKLVIIGVLSAISIVLGLTPGLGFIPIPPASATTMHIPVLIGAILEGPLVGALIGLIFGAFSMLQAVMHPNVLSFAFLNPLVAVLPRILIGVVSYYVYRAVLILWPRNDADKRLTVANTVATGIAAAAGTITNTVGVLGMIYIIYAARVAKAMGISEAAAGGAIAAIGLTNGIPEIIIAVIITIAVVSAVRRISRQ</sequence>
<reference evidence="2 3" key="2">
    <citation type="journal article" date="2011" name="Stand. Genomic Sci.">
        <title>Complete genome sequence of Mahella australiensis type strain (50-1 BON).</title>
        <authorList>
            <person name="Sikorski J."/>
            <person name="Teshima H."/>
            <person name="Nolan M."/>
            <person name="Lucas S."/>
            <person name="Hammon N."/>
            <person name="Deshpande S."/>
            <person name="Cheng J.F."/>
            <person name="Pitluck S."/>
            <person name="Liolios K."/>
            <person name="Pagani I."/>
            <person name="Ivanova N."/>
            <person name="Huntemann M."/>
            <person name="Mavromatis K."/>
            <person name="Ovchinikova G."/>
            <person name="Pati A."/>
            <person name="Tapia R."/>
            <person name="Han C."/>
            <person name="Goodwin L."/>
            <person name="Chen A."/>
            <person name="Palaniappan K."/>
            <person name="Land M."/>
            <person name="Hauser L."/>
            <person name="Ngatchou-Djao O.D."/>
            <person name="Rohde M."/>
            <person name="Pukall R."/>
            <person name="Spring S."/>
            <person name="Abt B."/>
            <person name="Goker M."/>
            <person name="Detter J.C."/>
            <person name="Woyke T."/>
            <person name="Bristow J."/>
            <person name="Markowitz V."/>
            <person name="Hugenholtz P."/>
            <person name="Eisen J.A."/>
            <person name="Kyrpides N.C."/>
            <person name="Klenk H.P."/>
            <person name="Lapidus A."/>
        </authorList>
    </citation>
    <scope>NUCLEOTIDE SEQUENCE [LARGE SCALE GENOMIC DNA]</scope>
    <source>
        <strain evidence="3">DSM 15567 / CIP 107919 / 50-1 BON</strain>
    </source>
</reference>
<keyword evidence="3" id="KW-1185">Reference proteome</keyword>
<protein>
    <recommendedName>
        <fullName evidence="4">ECF transporter S component</fullName>
    </recommendedName>
</protein>
<dbReference type="EMBL" id="CP002360">
    <property type="protein sequence ID" value="AEE96655.1"/>
    <property type="molecule type" value="Genomic_DNA"/>
</dbReference>
<gene>
    <name evidence="2" type="ordered locus">Mahau_1463</name>
</gene>
<evidence type="ECO:0000313" key="3">
    <source>
        <dbReference type="Proteomes" id="UP000008457"/>
    </source>
</evidence>
<feature type="transmembrane region" description="Helical" evidence="1">
    <location>
        <begin position="126"/>
        <end position="153"/>
    </location>
</feature>
<evidence type="ECO:0000313" key="2">
    <source>
        <dbReference type="EMBL" id="AEE96655.1"/>
    </source>
</evidence>
<dbReference type="Proteomes" id="UP000008457">
    <property type="component" value="Chromosome"/>
</dbReference>
<organism evidence="2 3">
    <name type="scientific">Mahella australiensis (strain DSM 15567 / CIP 107919 / 50-1 BON)</name>
    <dbReference type="NCBI Taxonomy" id="697281"/>
    <lineage>
        <taxon>Bacteria</taxon>
        <taxon>Bacillati</taxon>
        <taxon>Bacillota</taxon>
        <taxon>Clostridia</taxon>
        <taxon>Thermoanaerobacterales</taxon>
        <taxon>Thermoanaerobacterales Family IV. Incertae Sedis</taxon>
        <taxon>Mahella</taxon>
    </lineage>
</organism>
<dbReference type="HOGENOM" id="CLU_088550_1_0_9"/>
<name>F3ZXY5_MAHA5</name>
<dbReference type="Pfam" id="PF12822">
    <property type="entry name" value="ECF_trnsprt"/>
    <property type="match status" value="1"/>
</dbReference>
<feature type="transmembrane region" description="Helical" evidence="1">
    <location>
        <begin position="84"/>
        <end position="106"/>
    </location>
</feature>
<proteinExistence type="predicted"/>
<feature type="transmembrane region" description="Helical" evidence="1">
    <location>
        <begin position="47"/>
        <end position="72"/>
    </location>
</feature>